<proteinExistence type="inferred from homology"/>
<dbReference type="SMART" id="SM00020">
    <property type="entry name" value="Tryp_SPc"/>
    <property type="match status" value="1"/>
</dbReference>
<dbReference type="AlphaFoldDB" id="A0AAF3ERQ5"/>
<dbReference type="InterPro" id="IPR001254">
    <property type="entry name" value="Trypsin_dom"/>
</dbReference>
<dbReference type="InterPro" id="IPR009003">
    <property type="entry name" value="Peptidase_S1_PA"/>
</dbReference>
<evidence type="ECO:0000256" key="1">
    <source>
        <dbReference type="ARBA" id="ARBA00023157"/>
    </source>
</evidence>
<dbReference type="Proteomes" id="UP000887575">
    <property type="component" value="Unassembled WGS sequence"/>
</dbReference>
<dbReference type="Pfam" id="PF00089">
    <property type="entry name" value="Trypsin"/>
    <property type="match status" value="1"/>
</dbReference>
<name>A0AAF3ERQ5_9BILA</name>
<dbReference type="GO" id="GO:0004252">
    <property type="term" value="F:serine-type endopeptidase activity"/>
    <property type="evidence" value="ECO:0007669"/>
    <property type="project" value="InterPro"/>
</dbReference>
<keyword evidence="1" id="KW-1015">Disulfide bond</keyword>
<evidence type="ECO:0000313" key="5">
    <source>
        <dbReference type="WBParaSite" id="MBELARI_LOCUS16691"/>
    </source>
</evidence>
<comment type="similarity">
    <text evidence="2">Belongs to the peptidase S1 family. CLIP subfamily.</text>
</comment>
<keyword evidence="4" id="KW-1185">Reference proteome</keyword>
<dbReference type="InterPro" id="IPR043504">
    <property type="entry name" value="Peptidase_S1_PA_chymotrypsin"/>
</dbReference>
<dbReference type="PROSITE" id="PS00135">
    <property type="entry name" value="TRYPSIN_SER"/>
    <property type="match status" value="1"/>
</dbReference>
<dbReference type="WBParaSite" id="MBELARI_LOCUS16691">
    <property type="protein sequence ID" value="MBELARI_LOCUS16691"/>
    <property type="gene ID" value="MBELARI_LOCUS16691"/>
</dbReference>
<accession>A0AAF3ERQ5</accession>
<evidence type="ECO:0000313" key="4">
    <source>
        <dbReference type="Proteomes" id="UP000887575"/>
    </source>
</evidence>
<dbReference type="PROSITE" id="PS50240">
    <property type="entry name" value="TRYPSIN_DOM"/>
    <property type="match status" value="1"/>
</dbReference>
<sequence>MVFGHNESDKRVLKVYNGGEVMNHYPFMAAIFINTSKGWMYACGGTVIAREWILTVAHCLEEMVQQPKRLVLAKDLLVLVGTKRVKQPLDTTHMRRFVAAYFTLKDVEIGFNGIRRGDVALLQLKYPLLFGEKINRIVIPKAKPSLAEGQIIGWGMMNTKGCKARISDADDKERFDETQLCAYSLDAGACEGDSGGPLFRAFPHSRSILLGLVSMVQECNYEGENIGIFVNVIKCCDWIQKITGIDDICVDIPDPKKPDPATISAADMTKLAFCEFCPIALDWVKDFLDDPQGKDLEPTKEKSKIDPTAKRLFTQLF</sequence>
<dbReference type="SUPFAM" id="SSF50494">
    <property type="entry name" value="Trypsin-like serine proteases"/>
    <property type="match status" value="1"/>
</dbReference>
<dbReference type="PRINTS" id="PR00722">
    <property type="entry name" value="CHYMOTRYPSIN"/>
</dbReference>
<feature type="domain" description="Peptidase S1" evidence="3">
    <location>
        <begin position="16"/>
        <end position="244"/>
    </location>
</feature>
<dbReference type="InterPro" id="IPR051487">
    <property type="entry name" value="Ser/Thr_Proteases_Immune/Dev"/>
</dbReference>
<reference evidence="5" key="1">
    <citation type="submission" date="2024-02" db="UniProtKB">
        <authorList>
            <consortium name="WormBaseParasite"/>
        </authorList>
    </citation>
    <scope>IDENTIFICATION</scope>
</reference>
<dbReference type="InterPro" id="IPR001314">
    <property type="entry name" value="Peptidase_S1A"/>
</dbReference>
<dbReference type="PANTHER" id="PTHR24256">
    <property type="entry name" value="TRYPTASE-RELATED"/>
    <property type="match status" value="1"/>
</dbReference>
<dbReference type="Gene3D" id="2.40.10.10">
    <property type="entry name" value="Trypsin-like serine proteases"/>
    <property type="match status" value="2"/>
</dbReference>
<dbReference type="InterPro" id="IPR033116">
    <property type="entry name" value="TRYPSIN_SER"/>
</dbReference>
<evidence type="ECO:0000256" key="2">
    <source>
        <dbReference type="ARBA" id="ARBA00024195"/>
    </source>
</evidence>
<organism evidence="4 5">
    <name type="scientific">Mesorhabditis belari</name>
    <dbReference type="NCBI Taxonomy" id="2138241"/>
    <lineage>
        <taxon>Eukaryota</taxon>
        <taxon>Metazoa</taxon>
        <taxon>Ecdysozoa</taxon>
        <taxon>Nematoda</taxon>
        <taxon>Chromadorea</taxon>
        <taxon>Rhabditida</taxon>
        <taxon>Rhabditina</taxon>
        <taxon>Rhabditomorpha</taxon>
        <taxon>Rhabditoidea</taxon>
        <taxon>Rhabditidae</taxon>
        <taxon>Mesorhabditinae</taxon>
        <taxon>Mesorhabditis</taxon>
    </lineage>
</organism>
<dbReference type="GO" id="GO:0006508">
    <property type="term" value="P:proteolysis"/>
    <property type="evidence" value="ECO:0007669"/>
    <property type="project" value="InterPro"/>
</dbReference>
<evidence type="ECO:0000259" key="3">
    <source>
        <dbReference type="PROSITE" id="PS50240"/>
    </source>
</evidence>
<protein>
    <recommendedName>
        <fullName evidence="3">Peptidase S1 domain-containing protein</fullName>
    </recommendedName>
</protein>